<comment type="caution">
    <text evidence="2">The sequence shown here is derived from an EMBL/GenBank/DDBJ whole genome shotgun (WGS) entry which is preliminary data.</text>
</comment>
<dbReference type="RefSeq" id="WP_358135959.1">
    <property type="nucleotide sequence ID" value="NZ_JBFALK010000013.1"/>
</dbReference>
<name>A0ABV3GJT4_MICGL</name>
<accession>A0ABV3GJT4</accession>
<reference evidence="2 3" key="1">
    <citation type="submission" date="2024-06" db="EMBL/GenBank/DDBJ databases">
        <title>The Natural Products Discovery Center: Release of the First 8490 Sequenced Strains for Exploring Actinobacteria Biosynthetic Diversity.</title>
        <authorList>
            <person name="Kalkreuter E."/>
            <person name="Kautsar S.A."/>
            <person name="Yang D."/>
            <person name="Bader C.D."/>
            <person name="Teijaro C.N."/>
            <person name="Fluegel L."/>
            <person name="Davis C.M."/>
            <person name="Simpson J.R."/>
            <person name="Lauterbach L."/>
            <person name="Steele A.D."/>
            <person name="Gui C."/>
            <person name="Meng S."/>
            <person name="Li G."/>
            <person name="Viehrig K."/>
            <person name="Ye F."/>
            <person name="Su P."/>
            <person name="Kiefer A.F."/>
            <person name="Nichols A."/>
            <person name="Cepeda A.J."/>
            <person name="Yan W."/>
            <person name="Fan B."/>
            <person name="Jiang Y."/>
            <person name="Adhikari A."/>
            <person name="Zheng C.-J."/>
            <person name="Schuster L."/>
            <person name="Cowan T.M."/>
            <person name="Smanski M.J."/>
            <person name="Chevrette M.G."/>
            <person name="De Carvalho L.P.S."/>
            <person name="Shen B."/>
        </authorList>
    </citation>
    <scope>NUCLEOTIDE SEQUENCE [LARGE SCALE GENOMIC DNA]</scope>
    <source>
        <strain evidence="2 3">NPDC050100</strain>
    </source>
</reference>
<feature type="compositionally biased region" description="Basic residues" evidence="1">
    <location>
        <begin position="51"/>
        <end position="60"/>
    </location>
</feature>
<sequence length="131" mass="14540">MRSHWTAGFAGRTERTAFSPIRRGLVRPRATPNRGRHSPFRPPGPDVTKITHVRRGRSAARVKATSDLPETARECGESSVYVVEVCHGWGWNHRHVAFVIGTGDDPPVQGGPPFEEIRSPARRPMPAIFPD</sequence>
<protein>
    <submittedName>
        <fullName evidence="2">DUF5318 family protein</fullName>
    </submittedName>
</protein>
<evidence type="ECO:0000313" key="2">
    <source>
        <dbReference type="EMBL" id="MEV0971562.1"/>
    </source>
</evidence>
<feature type="region of interest" description="Disordered" evidence="1">
    <location>
        <begin position="16"/>
        <end position="65"/>
    </location>
</feature>
<evidence type="ECO:0000313" key="3">
    <source>
        <dbReference type="Proteomes" id="UP001551675"/>
    </source>
</evidence>
<evidence type="ECO:0000256" key="1">
    <source>
        <dbReference type="SAM" id="MobiDB-lite"/>
    </source>
</evidence>
<feature type="region of interest" description="Disordered" evidence="1">
    <location>
        <begin position="103"/>
        <end position="131"/>
    </location>
</feature>
<dbReference type="InterPro" id="IPR035169">
    <property type="entry name" value="DUF5318"/>
</dbReference>
<dbReference type="EMBL" id="JBFALK010000013">
    <property type="protein sequence ID" value="MEV0971562.1"/>
    <property type="molecule type" value="Genomic_DNA"/>
</dbReference>
<dbReference type="Proteomes" id="UP001551675">
    <property type="component" value="Unassembled WGS sequence"/>
</dbReference>
<organism evidence="2 3">
    <name type="scientific">Microtetraspora glauca</name>
    <dbReference type="NCBI Taxonomy" id="1996"/>
    <lineage>
        <taxon>Bacteria</taxon>
        <taxon>Bacillati</taxon>
        <taxon>Actinomycetota</taxon>
        <taxon>Actinomycetes</taxon>
        <taxon>Streptosporangiales</taxon>
        <taxon>Streptosporangiaceae</taxon>
        <taxon>Microtetraspora</taxon>
    </lineage>
</organism>
<gene>
    <name evidence="2" type="ORF">AB0I59_23345</name>
</gene>
<proteinExistence type="predicted"/>
<dbReference type="Pfam" id="PF17249">
    <property type="entry name" value="DUF5318"/>
    <property type="match status" value="1"/>
</dbReference>
<keyword evidence="3" id="KW-1185">Reference proteome</keyword>